<organism evidence="1 2">
    <name type="scientific">Virgibacillus oceani</name>
    <dbReference type="NCBI Taxonomy" id="1479511"/>
    <lineage>
        <taxon>Bacteria</taxon>
        <taxon>Bacillati</taxon>
        <taxon>Bacillota</taxon>
        <taxon>Bacilli</taxon>
        <taxon>Bacillales</taxon>
        <taxon>Bacillaceae</taxon>
        <taxon>Virgibacillus</taxon>
    </lineage>
</organism>
<sequence>MVRSFIILLLLAVFFLTGMLLGIDRGQNADGSSSGSENKIEEIVVKTPKEVTTIENNEASLEKVSDQTISAESSPQFTQKMASILETGIKWFYDMVVLIVYQIAELFF</sequence>
<dbReference type="RefSeq" id="WP_188453606.1">
    <property type="nucleotide sequence ID" value="NZ_BMFR01000001.1"/>
</dbReference>
<reference evidence="1" key="1">
    <citation type="journal article" date="2014" name="Int. J. Syst. Evol. Microbiol.">
        <title>Complete genome sequence of Corynebacterium casei LMG S-19264T (=DSM 44701T), isolated from a smear-ripened cheese.</title>
        <authorList>
            <consortium name="US DOE Joint Genome Institute (JGI-PGF)"/>
            <person name="Walter F."/>
            <person name="Albersmeier A."/>
            <person name="Kalinowski J."/>
            <person name="Ruckert C."/>
        </authorList>
    </citation>
    <scope>NUCLEOTIDE SEQUENCE</scope>
    <source>
        <strain evidence="1">CGMCC 1.12754</strain>
    </source>
</reference>
<keyword evidence="2" id="KW-1185">Reference proteome</keyword>
<evidence type="ECO:0000313" key="2">
    <source>
        <dbReference type="Proteomes" id="UP000622860"/>
    </source>
</evidence>
<dbReference type="Proteomes" id="UP000622860">
    <property type="component" value="Unassembled WGS sequence"/>
</dbReference>
<proteinExistence type="predicted"/>
<accession>A0A917H086</accession>
<evidence type="ECO:0000313" key="1">
    <source>
        <dbReference type="EMBL" id="GGG63243.1"/>
    </source>
</evidence>
<protein>
    <submittedName>
        <fullName evidence="1">Uncharacterized protein</fullName>
    </submittedName>
</protein>
<name>A0A917H086_9BACI</name>
<dbReference type="AlphaFoldDB" id="A0A917H086"/>
<gene>
    <name evidence="1" type="ORF">GCM10011398_03320</name>
</gene>
<reference evidence="1" key="2">
    <citation type="submission" date="2020-09" db="EMBL/GenBank/DDBJ databases">
        <authorList>
            <person name="Sun Q."/>
            <person name="Zhou Y."/>
        </authorList>
    </citation>
    <scope>NUCLEOTIDE SEQUENCE</scope>
    <source>
        <strain evidence="1">CGMCC 1.12754</strain>
    </source>
</reference>
<dbReference type="EMBL" id="BMFR01000001">
    <property type="protein sequence ID" value="GGG63243.1"/>
    <property type="molecule type" value="Genomic_DNA"/>
</dbReference>
<comment type="caution">
    <text evidence="1">The sequence shown here is derived from an EMBL/GenBank/DDBJ whole genome shotgun (WGS) entry which is preliminary data.</text>
</comment>